<dbReference type="PANTHER" id="PTHR15020">
    <property type="entry name" value="FLAVIN REDUCTASE-RELATED"/>
    <property type="match status" value="1"/>
</dbReference>
<organism evidence="2 3">
    <name type="scientific">Rhodosorus marinus</name>
    <dbReference type="NCBI Taxonomy" id="101924"/>
    <lineage>
        <taxon>Eukaryota</taxon>
        <taxon>Rhodophyta</taxon>
        <taxon>Stylonematophyceae</taxon>
        <taxon>Stylonematales</taxon>
        <taxon>Stylonemataceae</taxon>
        <taxon>Rhodosorus</taxon>
    </lineage>
</organism>
<accession>A0AAV8V386</accession>
<keyword evidence="3" id="KW-1185">Reference proteome</keyword>
<name>A0AAV8V386_9RHOD</name>
<gene>
    <name evidence="2" type="ORF">NDN08_008016</name>
</gene>
<proteinExistence type="predicted"/>
<dbReference type="Proteomes" id="UP001157974">
    <property type="component" value="Unassembled WGS sequence"/>
</dbReference>
<protein>
    <recommendedName>
        <fullName evidence="1">NAD(P)-binding domain-containing protein</fullName>
    </recommendedName>
</protein>
<evidence type="ECO:0000313" key="2">
    <source>
        <dbReference type="EMBL" id="KAJ8907913.1"/>
    </source>
</evidence>
<dbReference type="InterPro" id="IPR016040">
    <property type="entry name" value="NAD(P)-bd_dom"/>
</dbReference>
<comment type="caution">
    <text evidence="2">The sequence shown here is derived from an EMBL/GenBank/DDBJ whole genome shotgun (WGS) entry which is preliminary data.</text>
</comment>
<dbReference type="PANTHER" id="PTHR15020:SF45">
    <property type="entry name" value="NAD(P)-BINDING DOMAIN-CONTAINING PROTEIN"/>
    <property type="match status" value="1"/>
</dbReference>
<dbReference type="Pfam" id="PF13460">
    <property type="entry name" value="NAD_binding_10"/>
    <property type="match status" value="1"/>
</dbReference>
<dbReference type="SUPFAM" id="SSF51735">
    <property type="entry name" value="NAD(P)-binding Rossmann-fold domains"/>
    <property type="match status" value="1"/>
</dbReference>
<sequence length="261" mass="28428">MAFILGGGIGVRGRKVGAERPRGRCRVKMSGAVVAGAGTNLGRAAVENLKARKSEVVALVSKKSEKDQFKSQSVRCHVVNEKERDEVLNLISELEPDVIINCIGLAFDETIEDDHYLGSVNLVDAGANAKVSRLVYVSALGAGDSESAVPFQVMDTMRPMLMDKSRSELYLRESGLDYTIVRCGPLDEEETNTPVVTEATNDCYGGITIDGLADLLCGCVSSEKAKNVTLTAVDTMKLLHVRPYVRPREFWEPVPFEVFSL</sequence>
<dbReference type="Gene3D" id="3.40.50.720">
    <property type="entry name" value="NAD(P)-binding Rossmann-like Domain"/>
    <property type="match status" value="1"/>
</dbReference>
<evidence type="ECO:0000313" key="3">
    <source>
        <dbReference type="Proteomes" id="UP001157974"/>
    </source>
</evidence>
<evidence type="ECO:0000259" key="1">
    <source>
        <dbReference type="Pfam" id="PF13460"/>
    </source>
</evidence>
<dbReference type="InterPro" id="IPR036291">
    <property type="entry name" value="NAD(P)-bd_dom_sf"/>
</dbReference>
<feature type="domain" description="NAD(P)-binding" evidence="1">
    <location>
        <begin position="36"/>
        <end position="221"/>
    </location>
</feature>
<dbReference type="AlphaFoldDB" id="A0AAV8V386"/>
<dbReference type="EMBL" id="JAMWBK010000002">
    <property type="protein sequence ID" value="KAJ8907913.1"/>
    <property type="molecule type" value="Genomic_DNA"/>
</dbReference>
<reference evidence="2 3" key="1">
    <citation type="journal article" date="2023" name="Nat. Commun.">
        <title>Origin of minicircular mitochondrial genomes in red algae.</title>
        <authorList>
            <person name="Lee Y."/>
            <person name="Cho C.H."/>
            <person name="Lee Y.M."/>
            <person name="Park S.I."/>
            <person name="Yang J.H."/>
            <person name="West J.A."/>
            <person name="Bhattacharya D."/>
            <person name="Yoon H.S."/>
        </authorList>
    </citation>
    <scope>NUCLEOTIDE SEQUENCE [LARGE SCALE GENOMIC DNA]</scope>
    <source>
        <strain evidence="2 3">CCMP1338</strain>
        <tissue evidence="2">Whole cell</tissue>
    </source>
</reference>